<dbReference type="GO" id="GO:0032259">
    <property type="term" value="P:methylation"/>
    <property type="evidence" value="ECO:0007669"/>
    <property type="project" value="UniProtKB-KW"/>
</dbReference>
<evidence type="ECO:0000313" key="3">
    <source>
        <dbReference type="Proteomes" id="UP000007161"/>
    </source>
</evidence>
<dbReference type="AlphaFoldDB" id="H2J6E9"/>
<dbReference type="eggNOG" id="COG2226">
    <property type="taxonomic scope" value="Bacteria"/>
</dbReference>
<dbReference type="Pfam" id="PF08241">
    <property type="entry name" value="Methyltransf_11"/>
    <property type="match status" value="1"/>
</dbReference>
<keyword evidence="3" id="KW-1185">Reference proteome</keyword>
<name>H2J6E9_MARPK</name>
<dbReference type="SUPFAM" id="SSF53335">
    <property type="entry name" value="S-adenosyl-L-methionine-dependent methyltransferases"/>
    <property type="match status" value="1"/>
</dbReference>
<organism evidence="2 3">
    <name type="scientific">Marinitoga piezophila (strain DSM 14283 / JCM 11233 / KA3)</name>
    <dbReference type="NCBI Taxonomy" id="443254"/>
    <lineage>
        <taxon>Bacteria</taxon>
        <taxon>Thermotogati</taxon>
        <taxon>Thermotogota</taxon>
        <taxon>Thermotogae</taxon>
        <taxon>Petrotogales</taxon>
        <taxon>Petrotogaceae</taxon>
        <taxon>Marinitoga</taxon>
    </lineage>
</organism>
<evidence type="ECO:0000259" key="1">
    <source>
        <dbReference type="Pfam" id="PF08241"/>
    </source>
</evidence>
<reference evidence="3" key="2">
    <citation type="submission" date="2012-01" db="EMBL/GenBank/DDBJ databases">
        <title>Complete sequence of chromosome of Marinitoga piezophila KA3.</title>
        <authorList>
            <person name="Lucas S."/>
            <person name="Han J."/>
            <person name="Lapidus A."/>
            <person name="Cheng J.-F."/>
            <person name="Goodwin L."/>
            <person name="Pitluck S."/>
            <person name="Peters L."/>
            <person name="Mikhailova N."/>
            <person name="Teshima H."/>
            <person name="Detter J.C."/>
            <person name="Han C."/>
            <person name="Tapia R."/>
            <person name="Land M."/>
            <person name="Hauser L."/>
            <person name="Kyrpides N."/>
            <person name="Ivanova N."/>
            <person name="Pagani I."/>
            <person name="Jebbar M."/>
            <person name="Vannier P."/>
            <person name="Oger P."/>
            <person name="Cario A."/>
            <person name="Bartlett D."/>
            <person name="Noll K.M."/>
            <person name="Woyke T."/>
        </authorList>
    </citation>
    <scope>NUCLEOTIDE SEQUENCE [LARGE SCALE GENOMIC DNA]</scope>
    <source>
        <strain evidence="3">DSM 14283 / JCM 11233 / KA3</strain>
    </source>
</reference>
<dbReference type="InterPro" id="IPR013216">
    <property type="entry name" value="Methyltransf_11"/>
</dbReference>
<proteinExistence type="predicted"/>
<dbReference type="CDD" id="cd02440">
    <property type="entry name" value="AdoMet_MTases"/>
    <property type="match status" value="1"/>
</dbReference>
<dbReference type="InterPro" id="IPR029063">
    <property type="entry name" value="SAM-dependent_MTases_sf"/>
</dbReference>
<keyword evidence="2" id="KW-0830">Ubiquinone</keyword>
<gene>
    <name evidence="2" type="ordered locus">Marpi_1917</name>
</gene>
<accession>H2J6E9</accession>
<dbReference type="KEGG" id="mpz:Marpi_1917"/>
<dbReference type="Gene3D" id="3.40.50.150">
    <property type="entry name" value="Vaccinia Virus protein VP39"/>
    <property type="match status" value="1"/>
</dbReference>
<dbReference type="GO" id="GO:0008757">
    <property type="term" value="F:S-adenosylmethionine-dependent methyltransferase activity"/>
    <property type="evidence" value="ECO:0007669"/>
    <property type="project" value="InterPro"/>
</dbReference>
<dbReference type="STRING" id="443254.Marpi_1917"/>
<sequence>MNIDRRLKNSYEKLANHYEKDVDTKSFNAYYERPAMTRLIGNVNGLKILDAGCGAGYYMELMINKGAKEVVGIDFSENMVAAAKRRIKDNGKVFLHNLNEDLPFEDSYFDLIISSLTLHYVKDINKVFRELSRVLKKDGHIVISIHHPMMTYLYFQIENYFEEVLLEDRINGIPVFFYHRPLEMIINAFAKNNLFIERIIEPKPIKKFMEQDEKNYKKLMKKPQFILIKGIKK</sequence>
<keyword evidence="2" id="KW-0489">Methyltransferase</keyword>
<keyword evidence="2" id="KW-0808">Transferase</keyword>
<dbReference type="EMBL" id="CP003257">
    <property type="protein sequence ID" value="AEX86297.1"/>
    <property type="molecule type" value="Genomic_DNA"/>
</dbReference>
<reference evidence="2 3" key="1">
    <citation type="journal article" date="2012" name="J. Bacteriol.">
        <title>Complete Genome Sequence of the Thermophilic, Piezophilic, Heterotrophic Bacterium Marinitoga piezophila KA3.</title>
        <authorList>
            <person name="Lucas S."/>
            <person name="Han J."/>
            <person name="Lapidus A."/>
            <person name="Cheng J.F."/>
            <person name="Goodwin L.A."/>
            <person name="Pitluck S."/>
            <person name="Peters L."/>
            <person name="Mikhailova N."/>
            <person name="Teshima H."/>
            <person name="Detter J.C."/>
            <person name="Han C."/>
            <person name="Tapia R."/>
            <person name="Land M."/>
            <person name="Hauser L."/>
            <person name="Kyrpides N.C."/>
            <person name="Ivanova N."/>
            <person name="Pagani I."/>
            <person name="Vannier P."/>
            <person name="Oger P."/>
            <person name="Bartlett D.H."/>
            <person name="Noll K.M."/>
            <person name="Woyke T."/>
            <person name="Jebbar M."/>
        </authorList>
    </citation>
    <scope>NUCLEOTIDE SEQUENCE [LARGE SCALE GENOMIC DNA]</scope>
    <source>
        <strain evidence="3">DSM 14283 / JCM 11233 / KA3</strain>
    </source>
</reference>
<protein>
    <submittedName>
        <fullName evidence="2">Methylase involved in ubiquinone/menaquinone biosynthesis</fullName>
    </submittedName>
</protein>
<dbReference type="RefSeq" id="WP_014297367.1">
    <property type="nucleotide sequence ID" value="NC_016751.1"/>
</dbReference>
<evidence type="ECO:0000313" key="2">
    <source>
        <dbReference type="EMBL" id="AEX86297.1"/>
    </source>
</evidence>
<dbReference type="HOGENOM" id="CLU_049749_5_0_0"/>
<dbReference type="Proteomes" id="UP000007161">
    <property type="component" value="Chromosome"/>
</dbReference>
<feature type="domain" description="Methyltransferase type 11" evidence="1">
    <location>
        <begin position="49"/>
        <end position="143"/>
    </location>
</feature>
<dbReference type="PANTHER" id="PTHR43591">
    <property type="entry name" value="METHYLTRANSFERASE"/>
    <property type="match status" value="1"/>
</dbReference>
<dbReference type="OrthoDB" id="9791837at2"/>